<reference evidence="2 3" key="1">
    <citation type="journal article" date="2018" name="Elife">
        <title>Discovery and characterization of a prevalent human gut bacterial enzyme sufficient for the inactivation of a family of plant toxins.</title>
        <authorList>
            <person name="Koppel N."/>
            <person name="Bisanz J.E."/>
            <person name="Pandelia M.E."/>
            <person name="Turnbaugh P.J."/>
            <person name="Balskus E.P."/>
        </authorList>
    </citation>
    <scope>NUCLEOTIDE SEQUENCE [LARGE SCALE GENOMIC DNA]</scope>
    <source>
        <strain evidence="2 3">OB21 GAM 11</strain>
    </source>
</reference>
<dbReference type="PANTHER" id="PTHR30388:SF6">
    <property type="entry name" value="XANTHINE DEHYDROGENASE SUBUNIT A-RELATED"/>
    <property type="match status" value="1"/>
</dbReference>
<protein>
    <submittedName>
        <fullName evidence="2">Xanthine dehydrogenase</fullName>
    </submittedName>
</protein>
<dbReference type="InterPro" id="IPR052698">
    <property type="entry name" value="MoCofactor_Util/Proc"/>
</dbReference>
<sequence length="330" mass="36275">MKRETIATIIEDLQAGRTPVLAVEDFPAFSDEATAGDPHIGPETLQAIAALLTEADIPTFERALRAMDEGDLAWLGFKVVYDAAAAQGNVDNEVTKKYGEQGSADGEPLVFFCNDAKEIVASRELSPRDTFQAKDVTRGPSMHNDQFDGLTWASEPLFGKVRVWLLGASDAAVEVAQLADHVGFHVVAVDYDPAFLNEERFPQAERIMLHGGNFDELANMPARPEDYVCVLTRGHMFDPESCIWALQNGVHYVGMMGCAGKNSTVHDLVINAGISEADWDRVKRPIGLKFGAKTPAELAIAIVAELVDVRYKQRYSDEARNRHEKSLGRE</sequence>
<dbReference type="AlphaFoldDB" id="A0A369P7B7"/>
<dbReference type="Pfam" id="PF13478">
    <property type="entry name" value="XdhC_C"/>
    <property type="match status" value="1"/>
</dbReference>
<dbReference type="Gene3D" id="3.40.50.720">
    <property type="entry name" value="NAD(P)-binding Rossmann-like Domain"/>
    <property type="match status" value="1"/>
</dbReference>
<dbReference type="RefSeq" id="WP_114548168.1">
    <property type="nucleotide sequence ID" value="NZ_PPUT01000001.1"/>
</dbReference>
<name>A0A369P7B7_9ACTN</name>
<comment type="caution">
    <text evidence="2">The sequence shown here is derived from an EMBL/GenBank/DDBJ whole genome shotgun (WGS) entry which is preliminary data.</text>
</comment>
<dbReference type="EMBL" id="PPUT01000001">
    <property type="protein sequence ID" value="RDC46926.1"/>
    <property type="molecule type" value="Genomic_DNA"/>
</dbReference>
<evidence type="ECO:0000313" key="2">
    <source>
        <dbReference type="EMBL" id="RDC46926.1"/>
    </source>
</evidence>
<proteinExistence type="predicted"/>
<accession>A0A369P7B7</accession>
<organism evidence="2 3">
    <name type="scientific">Adlercreutzia equolifaciens subsp. celatus</name>
    <dbReference type="NCBI Taxonomy" id="394340"/>
    <lineage>
        <taxon>Bacteria</taxon>
        <taxon>Bacillati</taxon>
        <taxon>Actinomycetota</taxon>
        <taxon>Coriobacteriia</taxon>
        <taxon>Eggerthellales</taxon>
        <taxon>Eggerthellaceae</taxon>
        <taxon>Adlercreutzia</taxon>
    </lineage>
</organism>
<feature type="domain" description="XdhC Rossmann" evidence="1">
    <location>
        <begin position="163"/>
        <end position="306"/>
    </location>
</feature>
<dbReference type="Proteomes" id="UP000253805">
    <property type="component" value="Unassembled WGS sequence"/>
</dbReference>
<gene>
    <name evidence="2" type="ORF">C1850_00295</name>
</gene>
<evidence type="ECO:0000313" key="3">
    <source>
        <dbReference type="Proteomes" id="UP000253805"/>
    </source>
</evidence>
<dbReference type="PANTHER" id="PTHR30388">
    <property type="entry name" value="ALDEHYDE OXIDOREDUCTASE MOLYBDENUM COFACTOR ASSEMBLY PROTEIN"/>
    <property type="match status" value="1"/>
</dbReference>
<dbReference type="InterPro" id="IPR027051">
    <property type="entry name" value="XdhC_Rossmann_dom"/>
</dbReference>
<evidence type="ECO:0000259" key="1">
    <source>
        <dbReference type="Pfam" id="PF13478"/>
    </source>
</evidence>